<evidence type="ECO:0000313" key="2">
    <source>
        <dbReference type="EMBL" id="MBA8793655.1"/>
    </source>
</evidence>
<dbReference type="RefSeq" id="WP_182559246.1">
    <property type="nucleotide sequence ID" value="NZ_JACGWT010000002.1"/>
</dbReference>
<comment type="caution">
    <text evidence="2">The sequence shown here is derived from an EMBL/GenBank/DDBJ whole genome shotgun (WGS) entry which is preliminary data.</text>
</comment>
<organism evidence="2 3">
    <name type="scientific">Microlunatus kandeliicorticis</name>
    <dbReference type="NCBI Taxonomy" id="1759536"/>
    <lineage>
        <taxon>Bacteria</taxon>
        <taxon>Bacillati</taxon>
        <taxon>Actinomycetota</taxon>
        <taxon>Actinomycetes</taxon>
        <taxon>Propionibacteriales</taxon>
        <taxon>Propionibacteriaceae</taxon>
        <taxon>Microlunatus</taxon>
    </lineage>
</organism>
<gene>
    <name evidence="2" type="ORF">FHX74_001260</name>
</gene>
<keyword evidence="1" id="KW-0812">Transmembrane</keyword>
<keyword evidence="1" id="KW-0472">Membrane</keyword>
<protein>
    <recommendedName>
        <fullName evidence="4">DUF4352 domain-containing protein</fullName>
    </recommendedName>
</protein>
<evidence type="ECO:0000256" key="1">
    <source>
        <dbReference type="SAM" id="Phobius"/>
    </source>
</evidence>
<reference evidence="2 3" key="1">
    <citation type="submission" date="2020-07" db="EMBL/GenBank/DDBJ databases">
        <title>Sequencing the genomes of 1000 actinobacteria strains.</title>
        <authorList>
            <person name="Klenk H.-P."/>
        </authorList>
    </citation>
    <scope>NUCLEOTIDE SEQUENCE [LARGE SCALE GENOMIC DNA]</scope>
    <source>
        <strain evidence="2 3">DSM 100723</strain>
    </source>
</reference>
<evidence type="ECO:0000313" key="3">
    <source>
        <dbReference type="Proteomes" id="UP000523079"/>
    </source>
</evidence>
<dbReference type="Proteomes" id="UP000523079">
    <property type="component" value="Unassembled WGS sequence"/>
</dbReference>
<keyword evidence="1" id="KW-1133">Transmembrane helix</keyword>
<proteinExistence type="predicted"/>
<name>A0A7W3IR32_9ACTN</name>
<keyword evidence="3" id="KW-1185">Reference proteome</keyword>
<dbReference type="EMBL" id="JACGWT010000002">
    <property type="protein sequence ID" value="MBA8793655.1"/>
    <property type="molecule type" value="Genomic_DNA"/>
</dbReference>
<feature type="transmembrane region" description="Helical" evidence="1">
    <location>
        <begin position="24"/>
        <end position="44"/>
    </location>
</feature>
<accession>A0A7W3IR32</accession>
<sequence length="187" mass="20125">MRAARPAVPARWTRFVGSDRRRSWLITGCVTALVVTYLVIWTLYAGTHTYPRYRQLAAGAASTGNTSFRVTSLVSTEAVRTKYGDVAHPDPGAVFVVAEVTVLLRAPEEDPICGLDLLGPGGRTWETPIGGPTTDQPSDCSDGLVVGRPFSYQQIFEIPATYADQLRGLVVVNHLTGAPSQVIRPAG</sequence>
<evidence type="ECO:0008006" key="4">
    <source>
        <dbReference type="Google" id="ProtNLM"/>
    </source>
</evidence>
<dbReference type="AlphaFoldDB" id="A0A7W3IR32"/>